<keyword evidence="1" id="KW-0175">Coiled coil</keyword>
<reference evidence="3 4" key="1">
    <citation type="submission" date="2015-04" db="EMBL/GenBank/DDBJ databases">
        <authorList>
            <person name="Syromyatnikov M.Y."/>
            <person name="Popov V.N."/>
        </authorList>
    </citation>
    <scope>NUCLEOTIDE SEQUENCE [LARGE SCALE GENOMIC DNA]</scope>
</reference>
<organism evidence="3 4">
    <name type="scientific">Clunio marinus</name>
    <dbReference type="NCBI Taxonomy" id="568069"/>
    <lineage>
        <taxon>Eukaryota</taxon>
        <taxon>Metazoa</taxon>
        <taxon>Ecdysozoa</taxon>
        <taxon>Arthropoda</taxon>
        <taxon>Hexapoda</taxon>
        <taxon>Insecta</taxon>
        <taxon>Pterygota</taxon>
        <taxon>Neoptera</taxon>
        <taxon>Endopterygota</taxon>
        <taxon>Diptera</taxon>
        <taxon>Nematocera</taxon>
        <taxon>Chironomoidea</taxon>
        <taxon>Chironomidae</taxon>
        <taxon>Clunio</taxon>
    </lineage>
</organism>
<name>A0A1J1IIT0_9DIPT</name>
<evidence type="ECO:0000256" key="2">
    <source>
        <dbReference type="SAM" id="MobiDB-lite"/>
    </source>
</evidence>
<feature type="region of interest" description="Disordered" evidence="2">
    <location>
        <begin position="1"/>
        <end position="68"/>
    </location>
</feature>
<proteinExistence type="predicted"/>
<evidence type="ECO:0000313" key="4">
    <source>
        <dbReference type="Proteomes" id="UP000183832"/>
    </source>
</evidence>
<evidence type="ECO:0000313" key="3">
    <source>
        <dbReference type="EMBL" id="CRK98361.1"/>
    </source>
</evidence>
<gene>
    <name evidence="3" type="ORF">CLUMA_CG011721</name>
</gene>
<dbReference type="AlphaFoldDB" id="A0A1J1IIT0"/>
<feature type="compositionally biased region" description="Polar residues" evidence="2">
    <location>
        <begin position="23"/>
        <end position="32"/>
    </location>
</feature>
<sequence>MYSHIFKPKRRKLYTPLSPSEEIPSQENSFKNQDSKEDKNNPMQNISQNSRILGEKKDDQFIDSEELEKNEKTQVSILEIDSESSVKEDEEEMKLKEKLKVIEEHKIDEENAMKIWSGSKVLFSMQPNSSVCDLHSAKIRFNSVVKANENVPLVRSENIFVNNTTKANFECEVKHKSQEDFQDESTKFVEKEKKSEKKVLNRELLISSVNLNTKTLLDEIFERHVNSVTSYQVVTNHNDEDFISQQMSQQTVADVPQLKHLTPNEENKNREFSLEEIFRPLSDEDIYEDDENSRKFHQKYHDIKVSSLSGSSKKIQKQQDVGLPEYNKILSQILLSKQSFQEPTTKKDYSSIFQKLFDKENIPLDSVMEAQQRKNISLRNELKVSAEQPSSISKATFSTLALNGLDTMNNKFKNDLENKKEKPCRTSKLLQKSMYEYAVAGTSKSKLQVKSNAKNKLRNTNLDESFKDEVRKTPFETLQNNTRVTSYLVDFCRSKFAD</sequence>
<evidence type="ECO:0000256" key="1">
    <source>
        <dbReference type="SAM" id="Coils"/>
    </source>
</evidence>
<feature type="coiled-coil region" evidence="1">
    <location>
        <begin position="368"/>
        <end position="422"/>
    </location>
</feature>
<accession>A0A1J1IIT0</accession>
<feature type="compositionally biased region" description="Polar residues" evidence="2">
    <location>
        <begin position="41"/>
        <end position="51"/>
    </location>
</feature>
<keyword evidence="4" id="KW-1185">Reference proteome</keyword>
<dbReference type="EMBL" id="CVRI01000047">
    <property type="protein sequence ID" value="CRK98361.1"/>
    <property type="molecule type" value="Genomic_DNA"/>
</dbReference>
<feature type="compositionally biased region" description="Basic residues" evidence="2">
    <location>
        <begin position="1"/>
        <end position="13"/>
    </location>
</feature>
<dbReference type="Proteomes" id="UP000183832">
    <property type="component" value="Unassembled WGS sequence"/>
</dbReference>
<protein>
    <submittedName>
        <fullName evidence="3">CLUMA_CG011721, isoform A</fullName>
    </submittedName>
</protein>